<keyword evidence="4 7" id="KW-0949">S-adenosyl-L-methionine</keyword>
<keyword evidence="5" id="KW-0680">Restriction system</keyword>
<keyword evidence="3 7" id="KW-0808">Transferase</keyword>
<dbReference type="PANTHER" id="PTHR10629:SF52">
    <property type="entry name" value="DNA (CYTOSINE-5)-METHYLTRANSFERASE 1"/>
    <property type="match status" value="1"/>
</dbReference>
<dbReference type="PROSITE" id="PS51679">
    <property type="entry name" value="SAM_MT_C5"/>
    <property type="match status" value="1"/>
</dbReference>
<dbReference type="EC" id="2.1.1.37" evidence="1"/>
<dbReference type="Gene3D" id="3.90.120.10">
    <property type="entry name" value="DNA Methylase, subunit A, domain 2"/>
    <property type="match status" value="1"/>
</dbReference>
<dbReference type="Pfam" id="PF00145">
    <property type="entry name" value="DNA_methylase"/>
    <property type="match status" value="2"/>
</dbReference>
<keyword evidence="2 7" id="KW-0489">Methyltransferase</keyword>
<evidence type="ECO:0000256" key="6">
    <source>
        <dbReference type="ARBA" id="ARBA00047422"/>
    </source>
</evidence>
<gene>
    <name evidence="9" type="ORF">HNQ77_004705</name>
</gene>
<dbReference type="SUPFAM" id="SSF53335">
    <property type="entry name" value="S-adenosyl-L-methionine-dependent methyltransferases"/>
    <property type="match status" value="1"/>
</dbReference>
<proteinExistence type="inferred from homology"/>
<keyword evidence="10" id="KW-1185">Reference proteome</keyword>
<comment type="similarity">
    <text evidence="7 8">Belongs to the class I-like SAM-binding methyltransferase superfamily. C5-methyltransferase family.</text>
</comment>
<dbReference type="PRINTS" id="PR00105">
    <property type="entry name" value="C5METTRFRASE"/>
</dbReference>
<dbReference type="Gene3D" id="3.40.50.150">
    <property type="entry name" value="Vaccinia Virus protein VP39"/>
    <property type="match status" value="1"/>
</dbReference>
<evidence type="ECO:0000256" key="3">
    <source>
        <dbReference type="ARBA" id="ARBA00022679"/>
    </source>
</evidence>
<dbReference type="InterPro" id="IPR001525">
    <property type="entry name" value="C5_MeTfrase"/>
</dbReference>
<evidence type="ECO:0000313" key="10">
    <source>
        <dbReference type="Proteomes" id="UP000538666"/>
    </source>
</evidence>
<evidence type="ECO:0000256" key="2">
    <source>
        <dbReference type="ARBA" id="ARBA00022603"/>
    </source>
</evidence>
<evidence type="ECO:0000256" key="1">
    <source>
        <dbReference type="ARBA" id="ARBA00011975"/>
    </source>
</evidence>
<sequence length="388" mass="43004">MRSVELFSGCGGLALGLSKAGFSHSMMIEWDEDAFATLLHNKSNKVEHVRHWPISKGDVREVDWSTVEGVVDLAAGGPPCQPFSIGGKHAGPGDSRDMWPEAIRTVRELRPKAFLFENVRGLLRPAFTDYLHWIEANLRAPQLEIQSDESMAEHSKRLQAAVDDHLYDVKILRVNAADYGAPQKRNRVIIAGIRKDLKVALHLPSPTHSHARLLWDQWITGEYWQRHGIAKPRSGPASAADRRLVENLRDRMIAPPGLPWKTCRDAFDGLGIPGKGSLSNHAFQPGARVYPGHTGSPLDEPAKALKAGDHGVPGGENMLVYPNGTVRYFTVREAARLQGISDEFEFPRSWTESMRQLGNAVPVPLAEIMGRAMLGLLNQRAPRRREAA</sequence>
<evidence type="ECO:0000313" key="9">
    <source>
        <dbReference type="EMBL" id="MBB6146724.1"/>
    </source>
</evidence>
<dbReference type="GO" id="GO:0003886">
    <property type="term" value="F:DNA (cytosine-5-)-methyltransferase activity"/>
    <property type="evidence" value="ECO:0007669"/>
    <property type="project" value="UniProtKB-EC"/>
</dbReference>
<protein>
    <recommendedName>
        <fullName evidence="1">DNA (cytosine-5-)-methyltransferase</fullName>
        <ecNumber evidence="1">2.1.1.37</ecNumber>
    </recommendedName>
</protein>
<organism evidence="9 10">
    <name type="scientific">Silvibacterium bohemicum</name>
    <dbReference type="NCBI Taxonomy" id="1577686"/>
    <lineage>
        <taxon>Bacteria</taxon>
        <taxon>Pseudomonadati</taxon>
        <taxon>Acidobacteriota</taxon>
        <taxon>Terriglobia</taxon>
        <taxon>Terriglobales</taxon>
        <taxon>Acidobacteriaceae</taxon>
        <taxon>Silvibacterium</taxon>
    </lineage>
</organism>
<dbReference type="AlphaFoldDB" id="A0A841K8W2"/>
<feature type="active site" evidence="7">
    <location>
        <position position="80"/>
    </location>
</feature>
<dbReference type="PANTHER" id="PTHR10629">
    <property type="entry name" value="CYTOSINE-SPECIFIC METHYLTRANSFERASE"/>
    <property type="match status" value="1"/>
</dbReference>
<dbReference type="EMBL" id="JACHEK010000011">
    <property type="protein sequence ID" value="MBB6146724.1"/>
    <property type="molecule type" value="Genomic_DNA"/>
</dbReference>
<dbReference type="Proteomes" id="UP000538666">
    <property type="component" value="Unassembled WGS sequence"/>
</dbReference>
<dbReference type="PROSITE" id="PS00095">
    <property type="entry name" value="C5_MTASE_2"/>
    <property type="match status" value="1"/>
</dbReference>
<dbReference type="RefSeq" id="WP_050061391.1">
    <property type="nucleotide sequence ID" value="NZ_JACHEK010000011.1"/>
</dbReference>
<evidence type="ECO:0000256" key="8">
    <source>
        <dbReference type="RuleBase" id="RU000416"/>
    </source>
</evidence>
<reference evidence="9 10" key="1">
    <citation type="submission" date="2020-08" db="EMBL/GenBank/DDBJ databases">
        <title>Genomic Encyclopedia of Type Strains, Phase IV (KMG-IV): sequencing the most valuable type-strain genomes for metagenomic binning, comparative biology and taxonomic classification.</title>
        <authorList>
            <person name="Goeker M."/>
        </authorList>
    </citation>
    <scope>NUCLEOTIDE SEQUENCE [LARGE SCALE GENOMIC DNA]</scope>
    <source>
        <strain evidence="9 10">DSM 103733</strain>
    </source>
</reference>
<comment type="catalytic activity">
    <reaction evidence="6">
        <text>a 2'-deoxycytidine in DNA + S-adenosyl-L-methionine = a 5-methyl-2'-deoxycytidine in DNA + S-adenosyl-L-homocysteine + H(+)</text>
        <dbReference type="Rhea" id="RHEA:13681"/>
        <dbReference type="Rhea" id="RHEA-COMP:11369"/>
        <dbReference type="Rhea" id="RHEA-COMP:11370"/>
        <dbReference type="ChEBI" id="CHEBI:15378"/>
        <dbReference type="ChEBI" id="CHEBI:57856"/>
        <dbReference type="ChEBI" id="CHEBI:59789"/>
        <dbReference type="ChEBI" id="CHEBI:85452"/>
        <dbReference type="ChEBI" id="CHEBI:85454"/>
        <dbReference type="EC" id="2.1.1.37"/>
    </reaction>
</comment>
<comment type="caution">
    <text evidence="9">The sequence shown here is derived from an EMBL/GenBank/DDBJ whole genome shotgun (WGS) entry which is preliminary data.</text>
</comment>
<name>A0A841K8W2_9BACT</name>
<dbReference type="NCBIfam" id="TIGR00675">
    <property type="entry name" value="dcm"/>
    <property type="match status" value="1"/>
</dbReference>
<evidence type="ECO:0000256" key="5">
    <source>
        <dbReference type="ARBA" id="ARBA00022747"/>
    </source>
</evidence>
<dbReference type="GO" id="GO:0003677">
    <property type="term" value="F:DNA binding"/>
    <property type="evidence" value="ECO:0007669"/>
    <property type="project" value="TreeGrafter"/>
</dbReference>
<dbReference type="GO" id="GO:0009307">
    <property type="term" value="P:DNA restriction-modification system"/>
    <property type="evidence" value="ECO:0007669"/>
    <property type="project" value="UniProtKB-KW"/>
</dbReference>
<dbReference type="GO" id="GO:0032259">
    <property type="term" value="P:methylation"/>
    <property type="evidence" value="ECO:0007669"/>
    <property type="project" value="UniProtKB-KW"/>
</dbReference>
<dbReference type="OrthoDB" id="9813719at2"/>
<dbReference type="InterPro" id="IPR029063">
    <property type="entry name" value="SAM-dependent_MTases_sf"/>
</dbReference>
<accession>A0A841K8W2</accession>
<dbReference type="InterPro" id="IPR050390">
    <property type="entry name" value="C5-Methyltransferase"/>
</dbReference>
<evidence type="ECO:0000256" key="4">
    <source>
        <dbReference type="ARBA" id="ARBA00022691"/>
    </source>
</evidence>
<dbReference type="GO" id="GO:0044027">
    <property type="term" value="P:negative regulation of gene expression via chromosomal CpG island methylation"/>
    <property type="evidence" value="ECO:0007669"/>
    <property type="project" value="TreeGrafter"/>
</dbReference>
<evidence type="ECO:0000256" key="7">
    <source>
        <dbReference type="PROSITE-ProRule" id="PRU01016"/>
    </source>
</evidence>
<dbReference type="InterPro" id="IPR031303">
    <property type="entry name" value="C5_meth_CS"/>
</dbReference>